<gene>
    <name evidence="1" type="ORF">ABII15_28345</name>
</gene>
<sequence length="92" mass="9719">MPAPVAAGDRSEGVFSVEWAASETGYEVVDIAQVDVVELNRVGLAQDFDVHGTTGERTGRYCWCCRVEVQLARAELCGLAGDGASAVDPLFG</sequence>
<evidence type="ECO:0000313" key="1">
    <source>
        <dbReference type="EMBL" id="XCJ73630.1"/>
    </source>
</evidence>
<dbReference type="RefSeq" id="WP_353945089.1">
    <property type="nucleotide sequence ID" value="NZ_CP159534.1"/>
</dbReference>
<protein>
    <submittedName>
        <fullName evidence="1">Uncharacterized protein</fullName>
    </submittedName>
</protein>
<dbReference type="EMBL" id="CP159534">
    <property type="protein sequence ID" value="XCJ73630.1"/>
    <property type="molecule type" value="Genomic_DNA"/>
</dbReference>
<proteinExistence type="predicted"/>
<accession>A0AAU8IYR6</accession>
<reference evidence="1" key="1">
    <citation type="submission" date="2024-06" db="EMBL/GenBank/DDBJ databases">
        <title>Streptomyces sp. strain HUAS MG91 genome sequences.</title>
        <authorList>
            <person name="Mo P."/>
        </authorList>
    </citation>
    <scope>NUCLEOTIDE SEQUENCE</scope>
    <source>
        <strain evidence="1">HUAS MG91</strain>
    </source>
</reference>
<name>A0AAU8IYR6_9ACTN</name>
<dbReference type="KEGG" id="stac:ABII15_28345"/>
<dbReference type="AlphaFoldDB" id="A0AAU8IYR6"/>
<organism evidence="1">
    <name type="scientific">Streptomyces tabacisoli</name>
    <dbReference type="NCBI Taxonomy" id="3156398"/>
    <lineage>
        <taxon>Bacteria</taxon>
        <taxon>Bacillati</taxon>
        <taxon>Actinomycetota</taxon>
        <taxon>Actinomycetes</taxon>
        <taxon>Kitasatosporales</taxon>
        <taxon>Streptomycetaceae</taxon>
        <taxon>Streptomyces</taxon>
    </lineage>
</organism>